<dbReference type="AlphaFoldDB" id="A0A8J2L839"/>
<evidence type="ECO:0000313" key="1">
    <source>
        <dbReference type="EMBL" id="CAG7830005.1"/>
    </source>
</evidence>
<sequence>EEKTDEIYFPRENFCISRITPDSISLKLCKSKCFHNENEKGRNVCIPKCCHFGAVMQSYSDGIGCGYAFSDAWVPDFYKNELTDEKIDIYPVFHFHDDGQIKTWNCSQEENDTAVDLAHIKSESAFSHYLSFS</sequence>
<proteinExistence type="predicted"/>
<feature type="non-terminal residue" evidence="1">
    <location>
        <position position="133"/>
    </location>
</feature>
<comment type="caution">
    <text evidence="1">The sequence shown here is derived from an EMBL/GenBank/DDBJ whole genome shotgun (WGS) entry which is preliminary data.</text>
</comment>
<keyword evidence="2" id="KW-1185">Reference proteome</keyword>
<accession>A0A8J2L839</accession>
<dbReference type="Proteomes" id="UP000708208">
    <property type="component" value="Unassembled WGS sequence"/>
</dbReference>
<dbReference type="EMBL" id="CAJVCH010553778">
    <property type="protein sequence ID" value="CAG7830005.1"/>
    <property type="molecule type" value="Genomic_DNA"/>
</dbReference>
<organism evidence="1 2">
    <name type="scientific">Allacma fusca</name>
    <dbReference type="NCBI Taxonomy" id="39272"/>
    <lineage>
        <taxon>Eukaryota</taxon>
        <taxon>Metazoa</taxon>
        <taxon>Ecdysozoa</taxon>
        <taxon>Arthropoda</taxon>
        <taxon>Hexapoda</taxon>
        <taxon>Collembola</taxon>
        <taxon>Symphypleona</taxon>
        <taxon>Sminthuridae</taxon>
        <taxon>Allacma</taxon>
    </lineage>
</organism>
<evidence type="ECO:0000313" key="2">
    <source>
        <dbReference type="Proteomes" id="UP000708208"/>
    </source>
</evidence>
<reference evidence="1" key="1">
    <citation type="submission" date="2021-06" db="EMBL/GenBank/DDBJ databases">
        <authorList>
            <person name="Hodson N. C."/>
            <person name="Mongue J. A."/>
            <person name="Jaron S. K."/>
        </authorList>
    </citation>
    <scope>NUCLEOTIDE SEQUENCE</scope>
</reference>
<gene>
    <name evidence="1" type="ORF">AFUS01_LOCUS39833</name>
</gene>
<protein>
    <submittedName>
        <fullName evidence="1">Uncharacterized protein</fullName>
    </submittedName>
</protein>
<name>A0A8J2L839_9HEXA</name>